<dbReference type="Proteomes" id="UP000789342">
    <property type="component" value="Unassembled WGS sequence"/>
</dbReference>
<dbReference type="SMART" id="SM00184">
    <property type="entry name" value="RING"/>
    <property type="match status" value="2"/>
</dbReference>
<dbReference type="CDD" id="cd16514">
    <property type="entry name" value="RING-HC_LONFs_rpt2"/>
    <property type="match status" value="1"/>
</dbReference>
<evidence type="ECO:0000256" key="4">
    <source>
        <dbReference type="PROSITE-ProRule" id="PRU00175"/>
    </source>
</evidence>
<reference evidence="8" key="1">
    <citation type="submission" date="2021-06" db="EMBL/GenBank/DDBJ databases">
        <authorList>
            <person name="Kallberg Y."/>
            <person name="Tangrot J."/>
            <person name="Rosling A."/>
        </authorList>
    </citation>
    <scope>NUCLEOTIDE SEQUENCE</scope>
    <source>
        <strain evidence="8">CL551</strain>
    </source>
</reference>
<evidence type="ECO:0000256" key="2">
    <source>
        <dbReference type="ARBA" id="ARBA00022771"/>
    </source>
</evidence>
<feature type="domain" description="RING-type" evidence="6">
    <location>
        <begin position="196"/>
        <end position="234"/>
    </location>
</feature>
<dbReference type="PROSITE" id="PS00518">
    <property type="entry name" value="ZF_RING_1"/>
    <property type="match status" value="1"/>
</dbReference>
<sequence>MSLLNPNDEDEDSSTFSFASENTSYDPEAEAYTVLRLLNCPLCGRLFSDPVTYLCGNTFCRGCLLSHSTAFRFQCTVQGCGRLHGVDERTARTDVSVSKLTDICRKEIPELISRVTQQNTRTNSRYTQDEFDFLERHLCDDDANSSDEEESQFYSRRFDSSDIYSENKSNDNSNNSHVVRTDLSRLKDLLAGELECQVCYQLFIDPVTTPCGHTYCRPCLTRSLDHNDRCPLCRYQLRSYEYYRNNPINKTISTFITSLYPALYADRRQSAESELYDSMQDVPIFVTSLVFPRMPCFLHIFEPRYRLMIRRCLESRQRKFGMILQEDSEYGTMLEIRSSEFLDDGRSMVETIGTYRFRLVERGIRDGYIVGRVERIDDIDPEQELERERDAIRVADINNANPINPRTYEPTISELITIARDFIESLRNGYAPWLLQRLNSTYGDMPEDPSDFSFWIASVIPIEESEKYRLLGVRSIRERMKIIVSWIEQLRGQWWFSRGCSIS</sequence>
<evidence type="ECO:0000313" key="9">
    <source>
        <dbReference type="Proteomes" id="UP000789342"/>
    </source>
</evidence>
<evidence type="ECO:0000259" key="7">
    <source>
        <dbReference type="PROSITE" id="PS51787"/>
    </source>
</evidence>
<dbReference type="OrthoDB" id="264917at2759"/>
<dbReference type="Gene3D" id="3.30.40.10">
    <property type="entry name" value="Zinc/RING finger domain, C3HC4 (zinc finger)"/>
    <property type="match status" value="2"/>
</dbReference>
<dbReference type="SUPFAM" id="SSF88697">
    <property type="entry name" value="PUA domain-like"/>
    <property type="match status" value="1"/>
</dbReference>
<dbReference type="PROSITE" id="PS50089">
    <property type="entry name" value="ZF_RING_2"/>
    <property type="match status" value="1"/>
</dbReference>
<gene>
    <name evidence="8" type="ORF">AMORRO_LOCUS2086</name>
</gene>
<dbReference type="InterPro" id="IPR046336">
    <property type="entry name" value="Lon_prtase_N_sf"/>
</dbReference>
<dbReference type="Gene3D" id="2.30.130.40">
    <property type="entry name" value="LON domain-like"/>
    <property type="match status" value="1"/>
</dbReference>
<proteinExistence type="predicted"/>
<dbReference type="PANTHER" id="PTHR23327:SF42">
    <property type="entry name" value="LON PEPTIDASE N-TERMINAL DOMAIN AND RING FINGER PROTEIN C14F5.10C"/>
    <property type="match status" value="1"/>
</dbReference>
<dbReference type="InterPro" id="IPR015947">
    <property type="entry name" value="PUA-like_sf"/>
</dbReference>
<feature type="region of interest" description="Disordered" evidence="5">
    <location>
        <begin position="1"/>
        <end position="21"/>
    </location>
</feature>
<organism evidence="8 9">
    <name type="scientific">Acaulospora morrowiae</name>
    <dbReference type="NCBI Taxonomy" id="94023"/>
    <lineage>
        <taxon>Eukaryota</taxon>
        <taxon>Fungi</taxon>
        <taxon>Fungi incertae sedis</taxon>
        <taxon>Mucoromycota</taxon>
        <taxon>Glomeromycotina</taxon>
        <taxon>Glomeromycetes</taxon>
        <taxon>Diversisporales</taxon>
        <taxon>Acaulosporaceae</taxon>
        <taxon>Acaulospora</taxon>
    </lineage>
</organism>
<dbReference type="InterPro" id="IPR013083">
    <property type="entry name" value="Znf_RING/FYVE/PHD"/>
</dbReference>
<keyword evidence="1" id="KW-0479">Metal-binding</keyword>
<dbReference type="InterPro" id="IPR003111">
    <property type="entry name" value="Lon_prtase_N"/>
</dbReference>
<dbReference type="InterPro" id="IPR027370">
    <property type="entry name" value="Znf-RING_euk"/>
</dbReference>
<feature type="domain" description="Lon N-terminal" evidence="7">
    <location>
        <begin position="279"/>
        <end position="491"/>
    </location>
</feature>
<dbReference type="Pfam" id="PF02190">
    <property type="entry name" value="LON_substr_bdg"/>
    <property type="match status" value="1"/>
</dbReference>
<dbReference type="InterPro" id="IPR001841">
    <property type="entry name" value="Znf_RING"/>
</dbReference>
<evidence type="ECO:0000259" key="6">
    <source>
        <dbReference type="PROSITE" id="PS50089"/>
    </source>
</evidence>
<dbReference type="GO" id="GO:0008270">
    <property type="term" value="F:zinc ion binding"/>
    <property type="evidence" value="ECO:0007669"/>
    <property type="project" value="UniProtKB-KW"/>
</dbReference>
<dbReference type="EMBL" id="CAJVPV010000847">
    <property type="protein sequence ID" value="CAG8476224.1"/>
    <property type="molecule type" value="Genomic_DNA"/>
</dbReference>
<keyword evidence="3" id="KW-0862">Zinc</keyword>
<keyword evidence="2 4" id="KW-0863">Zinc-finger</keyword>
<dbReference type="Gene3D" id="1.20.58.1480">
    <property type="match status" value="1"/>
</dbReference>
<keyword evidence="9" id="KW-1185">Reference proteome</keyword>
<dbReference type="AlphaFoldDB" id="A0A9N8W8V0"/>
<dbReference type="Pfam" id="PF13923">
    <property type="entry name" value="zf-C3HC4_2"/>
    <property type="match status" value="1"/>
</dbReference>
<evidence type="ECO:0000313" key="8">
    <source>
        <dbReference type="EMBL" id="CAG8476224.1"/>
    </source>
</evidence>
<dbReference type="InterPro" id="IPR017907">
    <property type="entry name" value="Znf_RING_CS"/>
</dbReference>
<dbReference type="SMART" id="SM00464">
    <property type="entry name" value="LON"/>
    <property type="match status" value="1"/>
</dbReference>
<dbReference type="PANTHER" id="PTHR23327">
    <property type="entry name" value="RING FINGER PROTEIN 127"/>
    <property type="match status" value="1"/>
</dbReference>
<protein>
    <submittedName>
        <fullName evidence="8">7270_t:CDS:1</fullName>
    </submittedName>
</protein>
<evidence type="ECO:0000256" key="5">
    <source>
        <dbReference type="SAM" id="MobiDB-lite"/>
    </source>
</evidence>
<name>A0A9N8W8V0_9GLOM</name>
<evidence type="ECO:0000256" key="3">
    <source>
        <dbReference type="ARBA" id="ARBA00022833"/>
    </source>
</evidence>
<evidence type="ECO:0000256" key="1">
    <source>
        <dbReference type="ARBA" id="ARBA00022723"/>
    </source>
</evidence>
<comment type="caution">
    <text evidence="8">The sequence shown here is derived from an EMBL/GenBank/DDBJ whole genome shotgun (WGS) entry which is preliminary data.</text>
</comment>
<dbReference type="Pfam" id="PF13445">
    <property type="entry name" value="zf-RING_UBOX"/>
    <property type="match status" value="1"/>
</dbReference>
<dbReference type="GO" id="GO:0061630">
    <property type="term" value="F:ubiquitin protein ligase activity"/>
    <property type="evidence" value="ECO:0007669"/>
    <property type="project" value="TreeGrafter"/>
</dbReference>
<dbReference type="PROSITE" id="PS51787">
    <property type="entry name" value="LON_N"/>
    <property type="match status" value="1"/>
</dbReference>
<accession>A0A9N8W8V0</accession>
<dbReference type="SUPFAM" id="SSF57850">
    <property type="entry name" value="RING/U-box"/>
    <property type="match status" value="2"/>
</dbReference>